<feature type="signal peptide" evidence="2">
    <location>
        <begin position="1"/>
        <end position="25"/>
    </location>
</feature>
<name>A0ABQ3UF76_STRHY</name>
<dbReference type="PROSITE" id="PS51318">
    <property type="entry name" value="TAT"/>
    <property type="match status" value="1"/>
</dbReference>
<evidence type="ECO:0000256" key="2">
    <source>
        <dbReference type="SAM" id="SignalP"/>
    </source>
</evidence>
<protein>
    <submittedName>
        <fullName evidence="4">Lipoprotein</fullName>
    </submittedName>
</protein>
<keyword evidence="4" id="KW-0449">Lipoprotein</keyword>
<dbReference type="EMBL" id="BNEK01000005">
    <property type="protein sequence ID" value="GHJ34214.1"/>
    <property type="molecule type" value="Genomic_DNA"/>
</dbReference>
<accession>A0ABQ3UF76</accession>
<keyword evidence="2" id="KW-0732">Signal</keyword>
<feature type="chain" id="PRO_5047243173" evidence="2">
    <location>
        <begin position="26"/>
        <end position="214"/>
    </location>
</feature>
<feature type="domain" description="DUF305" evidence="3">
    <location>
        <begin position="58"/>
        <end position="204"/>
    </location>
</feature>
<comment type="caution">
    <text evidence="4">The sequence shown here is derived from an EMBL/GenBank/DDBJ whole genome shotgun (WGS) entry which is preliminary data.</text>
</comment>
<evidence type="ECO:0000259" key="3">
    <source>
        <dbReference type="Pfam" id="PF03713"/>
    </source>
</evidence>
<proteinExistence type="predicted"/>
<dbReference type="InterPro" id="IPR012347">
    <property type="entry name" value="Ferritin-like"/>
</dbReference>
<dbReference type="InterPro" id="IPR006311">
    <property type="entry name" value="TAT_signal"/>
</dbReference>
<dbReference type="Proteomes" id="UP001054854">
    <property type="component" value="Unassembled WGS sequence"/>
</dbReference>
<dbReference type="Pfam" id="PF03713">
    <property type="entry name" value="DUF305"/>
    <property type="match status" value="1"/>
</dbReference>
<evidence type="ECO:0000313" key="4">
    <source>
        <dbReference type="EMBL" id="GHJ34214.1"/>
    </source>
</evidence>
<dbReference type="InterPro" id="IPR005183">
    <property type="entry name" value="DUF305_CopM-like"/>
</dbReference>
<organism evidence="4 5">
    <name type="scientific">Streptomyces hygroscopicus</name>
    <dbReference type="NCBI Taxonomy" id="1912"/>
    <lineage>
        <taxon>Bacteria</taxon>
        <taxon>Bacillati</taxon>
        <taxon>Actinomycetota</taxon>
        <taxon>Actinomycetes</taxon>
        <taxon>Kitasatosporales</taxon>
        <taxon>Streptomycetaceae</taxon>
        <taxon>Streptomyces</taxon>
        <taxon>Streptomyces violaceusniger group</taxon>
    </lineage>
</organism>
<reference evidence="4" key="1">
    <citation type="submission" date="2024-05" db="EMBL/GenBank/DDBJ databases">
        <title>Whole genome shotgun sequence of Streptomyces hygroscopicus NBRC 113678.</title>
        <authorList>
            <person name="Komaki H."/>
            <person name="Tamura T."/>
        </authorList>
    </citation>
    <scope>NUCLEOTIDE SEQUENCE</scope>
    <source>
        <strain evidence="4">N11-34</strain>
    </source>
</reference>
<sequence length="214" mass="22650">MNTARSLSRRAAVAAATVVTALVLAACGAGSSAAGAPTATPTTSAPRSAPAGRYNRADVAFAQRMIPHHRQAIAMADLARKRASSPKVKAFARKVHKEQQPEIRTMTTWLKAWGEQVPRGIEGAGHNPSATPGMMSTHQMHRLKGALGSAFDTMFLTMMIKHHQGTVDMAKSEQRHGPYGPAKALAADIVTTQTAEIAQMRTMLGTGSPTATTR</sequence>
<dbReference type="PANTHER" id="PTHR36933">
    <property type="entry name" value="SLL0788 PROTEIN"/>
    <property type="match status" value="1"/>
</dbReference>
<evidence type="ECO:0000256" key="1">
    <source>
        <dbReference type="SAM" id="MobiDB-lite"/>
    </source>
</evidence>
<gene>
    <name evidence="4" type="ORF">TPA0910_86470</name>
</gene>
<dbReference type="RefSeq" id="WP_236259867.1">
    <property type="nucleotide sequence ID" value="NZ_BNEK01000005.1"/>
</dbReference>
<evidence type="ECO:0000313" key="5">
    <source>
        <dbReference type="Proteomes" id="UP001054854"/>
    </source>
</evidence>
<feature type="region of interest" description="Disordered" evidence="1">
    <location>
        <begin position="31"/>
        <end position="51"/>
    </location>
</feature>
<dbReference type="PANTHER" id="PTHR36933:SF1">
    <property type="entry name" value="SLL0788 PROTEIN"/>
    <property type="match status" value="1"/>
</dbReference>
<dbReference type="Gene3D" id="1.20.1260.10">
    <property type="match status" value="1"/>
</dbReference>
<dbReference type="PROSITE" id="PS51257">
    <property type="entry name" value="PROKAR_LIPOPROTEIN"/>
    <property type="match status" value="1"/>
</dbReference>
<keyword evidence="5" id="KW-1185">Reference proteome</keyword>